<keyword evidence="2" id="KW-0472">Membrane</keyword>
<keyword evidence="1" id="KW-0175">Coiled coil</keyword>
<evidence type="ECO:0000256" key="2">
    <source>
        <dbReference type="SAM" id="Phobius"/>
    </source>
</evidence>
<accession>A0A1F6UTZ5</accession>
<feature type="transmembrane region" description="Helical" evidence="2">
    <location>
        <begin position="198"/>
        <end position="221"/>
    </location>
</feature>
<evidence type="ECO:0000313" key="3">
    <source>
        <dbReference type="EMBL" id="OGI60857.1"/>
    </source>
</evidence>
<proteinExistence type="predicted"/>
<dbReference type="Proteomes" id="UP000177869">
    <property type="component" value="Unassembled WGS sequence"/>
</dbReference>
<dbReference type="AlphaFoldDB" id="A0A1F6UTZ5"/>
<feature type="transmembrane region" description="Helical" evidence="2">
    <location>
        <begin position="233"/>
        <end position="254"/>
    </location>
</feature>
<organism evidence="3 4">
    <name type="scientific">Candidatus Nomurabacteria bacterium RIFCSPHIGHO2_01_FULL_38_19</name>
    <dbReference type="NCBI Taxonomy" id="1801732"/>
    <lineage>
        <taxon>Bacteria</taxon>
        <taxon>Candidatus Nomuraibacteriota</taxon>
    </lineage>
</organism>
<keyword evidence="2" id="KW-0812">Transmembrane</keyword>
<feature type="coiled-coil region" evidence="1">
    <location>
        <begin position="137"/>
        <end position="167"/>
    </location>
</feature>
<sequence>MKIEQPQQETIGKLKAIDFSSLERTEELGRDYSFKEAVKILKEIYSDFSDVVENSESLRLPLDQENQIFSIATRLVTLTDQIKNFILKGNEGNAPTQHKTIHDQANNLYQDNLKTLVPLIERINILKLNPQEIENKVSKALKSIKDIEKIKEEAEKSKSNIDVAIKEVRDVLGKEGALISANDFQEQANEHKELSKKWFYGVIFSLIETVILTILIFGGFIPALSIVNTQGDYLKIIQVSIFKLVLLSISYLVVYQSLKNYKVNQHLICCK</sequence>
<name>A0A1F6UTZ5_9BACT</name>
<keyword evidence="2" id="KW-1133">Transmembrane helix</keyword>
<gene>
    <name evidence="3" type="ORF">A2814_03540</name>
</gene>
<reference evidence="3 4" key="1">
    <citation type="journal article" date="2016" name="Nat. Commun.">
        <title>Thousands of microbial genomes shed light on interconnected biogeochemical processes in an aquifer system.</title>
        <authorList>
            <person name="Anantharaman K."/>
            <person name="Brown C.T."/>
            <person name="Hug L.A."/>
            <person name="Sharon I."/>
            <person name="Castelle C.J."/>
            <person name="Probst A.J."/>
            <person name="Thomas B.C."/>
            <person name="Singh A."/>
            <person name="Wilkins M.J."/>
            <person name="Karaoz U."/>
            <person name="Brodie E.L."/>
            <person name="Williams K.H."/>
            <person name="Hubbard S.S."/>
            <person name="Banfield J.F."/>
        </authorList>
    </citation>
    <scope>NUCLEOTIDE SEQUENCE [LARGE SCALE GENOMIC DNA]</scope>
</reference>
<evidence type="ECO:0000313" key="4">
    <source>
        <dbReference type="Proteomes" id="UP000177869"/>
    </source>
</evidence>
<protein>
    <submittedName>
        <fullName evidence="3">Uncharacterized protein</fullName>
    </submittedName>
</protein>
<dbReference type="EMBL" id="MFTI01000013">
    <property type="protein sequence ID" value="OGI60857.1"/>
    <property type="molecule type" value="Genomic_DNA"/>
</dbReference>
<evidence type="ECO:0000256" key="1">
    <source>
        <dbReference type="SAM" id="Coils"/>
    </source>
</evidence>
<comment type="caution">
    <text evidence="3">The sequence shown here is derived from an EMBL/GenBank/DDBJ whole genome shotgun (WGS) entry which is preliminary data.</text>
</comment>